<keyword evidence="1" id="KW-0433">Leucine-rich repeat</keyword>
<keyword evidence="3" id="KW-0677">Repeat</keyword>
<accession>A0ABN8R8A9</accession>
<dbReference type="PANTHER" id="PTHR24369">
    <property type="entry name" value="ANTIGEN BSP, PUTATIVE-RELATED"/>
    <property type="match status" value="1"/>
</dbReference>
<keyword evidence="8" id="KW-1185">Reference proteome</keyword>
<dbReference type="EMBL" id="CALNXI010001684">
    <property type="protein sequence ID" value="CAH3174912.1"/>
    <property type="molecule type" value="Genomic_DNA"/>
</dbReference>
<dbReference type="InterPro" id="IPR032675">
    <property type="entry name" value="LRR_dom_sf"/>
</dbReference>
<organism evidence="7 8">
    <name type="scientific">Porites evermanni</name>
    <dbReference type="NCBI Taxonomy" id="104178"/>
    <lineage>
        <taxon>Eukaryota</taxon>
        <taxon>Metazoa</taxon>
        <taxon>Cnidaria</taxon>
        <taxon>Anthozoa</taxon>
        <taxon>Hexacorallia</taxon>
        <taxon>Scleractinia</taxon>
        <taxon>Fungiina</taxon>
        <taxon>Poritidae</taxon>
        <taxon>Porites</taxon>
    </lineage>
</organism>
<comment type="caution">
    <text evidence="7">The sequence shown here is derived from an EMBL/GenBank/DDBJ whole genome shotgun (WGS) entry which is preliminary data.</text>
</comment>
<sequence>EASSLSYGENNPLPTLISETSGAFPPGCKLYQNKKLLQCRNAQLYEIPGLDERWDVEIVDLSGNNIPRFQFGNSYKNVKSIHLERNNITTVTENEILQLQHLLFLSLGGNPFKCDCNLEWLRGRLLGLHEHFPRLLHIETIKCAFPANLEGRTLVNLSKDVLCGINPEDKLLRQTTTASTPREKNSAELTAEAEVRNAEQTSTEKGRVAEIIGVTLGFAVIIVVMSVAFIIM</sequence>
<proteinExistence type="predicted"/>
<keyword evidence="5" id="KW-0472">Membrane</keyword>
<dbReference type="SMART" id="SM00082">
    <property type="entry name" value="LRRCT"/>
    <property type="match status" value="1"/>
</dbReference>
<feature type="non-terminal residue" evidence="7">
    <location>
        <position position="1"/>
    </location>
</feature>
<gene>
    <name evidence="7" type="ORF">PEVE_00009792</name>
</gene>
<keyword evidence="5" id="KW-1133">Transmembrane helix</keyword>
<evidence type="ECO:0000256" key="3">
    <source>
        <dbReference type="ARBA" id="ARBA00022737"/>
    </source>
</evidence>
<name>A0ABN8R8A9_9CNID</name>
<evidence type="ECO:0000256" key="5">
    <source>
        <dbReference type="SAM" id="Phobius"/>
    </source>
</evidence>
<dbReference type="InterPro" id="IPR000483">
    <property type="entry name" value="Cys-rich_flank_reg_C"/>
</dbReference>
<evidence type="ECO:0000259" key="6">
    <source>
        <dbReference type="SMART" id="SM00082"/>
    </source>
</evidence>
<dbReference type="PANTHER" id="PTHR24369:SF210">
    <property type="entry name" value="CHAOPTIN-RELATED"/>
    <property type="match status" value="1"/>
</dbReference>
<feature type="domain" description="LRRCT" evidence="6">
    <location>
        <begin position="110"/>
        <end position="164"/>
    </location>
</feature>
<dbReference type="Proteomes" id="UP001159427">
    <property type="component" value="Unassembled WGS sequence"/>
</dbReference>
<evidence type="ECO:0000256" key="2">
    <source>
        <dbReference type="ARBA" id="ARBA00022729"/>
    </source>
</evidence>
<feature type="region of interest" description="Disordered" evidence="4">
    <location>
        <begin position="174"/>
        <end position="201"/>
    </location>
</feature>
<dbReference type="SUPFAM" id="SSF52058">
    <property type="entry name" value="L domain-like"/>
    <property type="match status" value="1"/>
</dbReference>
<reference evidence="7 8" key="1">
    <citation type="submission" date="2022-05" db="EMBL/GenBank/DDBJ databases">
        <authorList>
            <consortium name="Genoscope - CEA"/>
            <person name="William W."/>
        </authorList>
    </citation>
    <scope>NUCLEOTIDE SEQUENCE [LARGE SCALE GENOMIC DNA]</scope>
</reference>
<evidence type="ECO:0000313" key="7">
    <source>
        <dbReference type="EMBL" id="CAH3174912.1"/>
    </source>
</evidence>
<evidence type="ECO:0000313" key="8">
    <source>
        <dbReference type="Proteomes" id="UP001159427"/>
    </source>
</evidence>
<keyword evidence="5" id="KW-0812">Transmembrane</keyword>
<evidence type="ECO:0000256" key="4">
    <source>
        <dbReference type="SAM" id="MobiDB-lite"/>
    </source>
</evidence>
<evidence type="ECO:0000256" key="1">
    <source>
        <dbReference type="ARBA" id="ARBA00022614"/>
    </source>
</evidence>
<protein>
    <recommendedName>
        <fullName evidence="6">LRRCT domain-containing protein</fullName>
    </recommendedName>
</protein>
<keyword evidence="2" id="KW-0732">Signal</keyword>
<dbReference type="InterPro" id="IPR050541">
    <property type="entry name" value="LRR_TM_domain-containing"/>
</dbReference>
<dbReference type="Gene3D" id="3.80.10.10">
    <property type="entry name" value="Ribonuclease Inhibitor"/>
    <property type="match status" value="1"/>
</dbReference>
<feature type="transmembrane region" description="Helical" evidence="5">
    <location>
        <begin position="211"/>
        <end position="231"/>
    </location>
</feature>